<feature type="transmembrane region" description="Helical" evidence="5">
    <location>
        <begin position="101"/>
        <end position="122"/>
    </location>
</feature>
<dbReference type="InterPro" id="IPR036513">
    <property type="entry name" value="STAS_dom_sf"/>
</dbReference>
<evidence type="ECO:0000256" key="4">
    <source>
        <dbReference type="ARBA" id="ARBA00023136"/>
    </source>
</evidence>
<dbReference type="Proteomes" id="UP000092671">
    <property type="component" value="Unassembled WGS sequence"/>
</dbReference>
<evidence type="ECO:0000256" key="3">
    <source>
        <dbReference type="ARBA" id="ARBA00022989"/>
    </source>
</evidence>
<dbReference type="AlphaFoldDB" id="A0A1B8PKN1"/>
<feature type="transmembrane region" description="Helical" evidence="5">
    <location>
        <begin position="134"/>
        <end position="152"/>
    </location>
</feature>
<protein>
    <submittedName>
        <fullName evidence="7">Sulfate transporter</fullName>
    </submittedName>
</protein>
<evidence type="ECO:0000256" key="5">
    <source>
        <dbReference type="SAM" id="Phobius"/>
    </source>
</evidence>
<gene>
    <name evidence="7" type="ORF">A9Z60_06625</name>
</gene>
<feature type="transmembrane region" description="Helical" evidence="5">
    <location>
        <begin position="311"/>
        <end position="331"/>
    </location>
</feature>
<keyword evidence="4 5" id="KW-0472">Membrane</keyword>
<evidence type="ECO:0000256" key="2">
    <source>
        <dbReference type="ARBA" id="ARBA00022692"/>
    </source>
</evidence>
<feature type="transmembrane region" description="Helical" evidence="5">
    <location>
        <begin position="343"/>
        <end position="361"/>
    </location>
</feature>
<dbReference type="InterPro" id="IPR001902">
    <property type="entry name" value="SLC26A/SulP_fam"/>
</dbReference>
<evidence type="ECO:0000259" key="6">
    <source>
        <dbReference type="PROSITE" id="PS50801"/>
    </source>
</evidence>
<name>A0A1B8PKN1_MORNO</name>
<dbReference type="PANTHER" id="PTHR11814">
    <property type="entry name" value="SULFATE TRANSPORTER"/>
    <property type="match status" value="1"/>
</dbReference>
<dbReference type="GO" id="GO:0016020">
    <property type="term" value="C:membrane"/>
    <property type="evidence" value="ECO:0007669"/>
    <property type="project" value="UniProtKB-SubCell"/>
</dbReference>
<evidence type="ECO:0000256" key="1">
    <source>
        <dbReference type="ARBA" id="ARBA00004141"/>
    </source>
</evidence>
<dbReference type="Pfam" id="PF00916">
    <property type="entry name" value="Sulfate_transp"/>
    <property type="match status" value="1"/>
</dbReference>
<comment type="caution">
    <text evidence="7">The sequence shown here is derived from an EMBL/GenBank/DDBJ whole genome shotgun (WGS) entry which is preliminary data.</text>
</comment>
<dbReference type="Pfam" id="PF01740">
    <property type="entry name" value="STAS"/>
    <property type="match status" value="1"/>
</dbReference>
<sequence>MKRPSITLMPTWLVPLLAEPKRILPELGTGLMMAVLVIPQSLGYALLAGLPPVMGLYSAIVPTLVYAYVGSSSVNAVGPVAITAIMTAGALSSYALGSLQYQQMAITLALMVGVLLMLAHLIRLGWIMQFVSRGVTSGFISGASVLIILGQLKHLIGMPLSGSGLIEMMTKMVGQGRLFHLPTAVLGLGALGLLLINRYRPTLMHGVLYRLLPKSSHAHITRFFIVILVGLSIIIARHYGFANLGIATLISLPTHLPLPALPVVDLDIIITLLPSALLIALIAFISSASVAGNLARIRQESFTPNHELKGLGLANIASSFFGGFAVSGGISRTSLNVALGANTPLSSIICAVGVLIIALFLGQFITGLPYAILSAIIITSAIAMIDVTSFKIAYTQDKNEALTLAMTFVACVGFGLNVGLITGLLVSFALIIYRSHRAHVAVVGQIADSEHFRNICRHQAQTFENIILIRIDESLYFGNVASVRATLDDICCKYPTACHIVIIMTAVNHMDLSAQEMLADFNRTLIMDDKYLHFAEIKGPVMDALINTPIIKGLSGQVFLSTAMAVKTLNSQNTKILS</sequence>
<feature type="transmembrane region" description="Helical" evidence="5">
    <location>
        <begin position="220"/>
        <end position="239"/>
    </location>
</feature>
<feature type="transmembrane region" description="Helical" evidence="5">
    <location>
        <begin position="268"/>
        <end position="290"/>
    </location>
</feature>
<dbReference type="EMBL" id="LZDN01000004">
    <property type="protein sequence ID" value="OBX51673.1"/>
    <property type="molecule type" value="Genomic_DNA"/>
</dbReference>
<proteinExistence type="predicted"/>
<evidence type="ECO:0000313" key="7">
    <source>
        <dbReference type="EMBL" id="OBX51673.1"/>
    </source>
</evidence>
<comment type="subcellular location">
    <subcellularLocation>
        <location evidence="1">Membrane</location>
        <topology evidence="1">Multi-pass membrane protein</topology>
    </subcellularLocation>
</comment>
<keyword evidence="2 5" id="KW-0812">Transmembrane</keyword>
<dbReference type="Gene3D" id="3.30.750.24">
    <property type="entry name" value="STAS domain"/>
    <property type="match status" value="1"/>
</dbReference>
<dbReference type="InterPro" id="IPR011547">
    <property type="entry name" value="SLC26A/SulP_dom"/>
</dbReference>
<accession>A0A1B8PKN1</accession>
<reference evidence="7 8" key="1">
    <citation type="submission" date="2016-06" db="EMBL/GenBank/DDBJ databases">
        <title>Draft genome of Moraxella nonliquefaciens CCUG 60284.</title>
        <authorList>
            <person name="Salva-Serra F."/>
            <person name="Engstrom-Jakobsson H."/>
            <person name="Thorell K."/>
            <person name="Gonzales-Siles L."/>
            <person name="Karlsson R."/>
            <person name="Boulund F."/>
            <person name="Engstrand L."/>
            <person name="Kristiansson E."/>
            <person name="Moore E."/>
        </authorList>
    </citation>
    <scope>NUCLEOTIDE SEQUENCE [LARGE SCALE GENOMIC DNA]</scope>
    <source>
        <strain evidence="7 8">CCUG 60284</strain>
    </source>
</reference>
<keyword evidence="3 5" id="KW-1133">Transmembrane helix</keyword>
<organism evidence="7 8">
    <name type="scientific">Moraxella nonliquefaciens</name>
    <dbReference type="NCBI Taxonomy" id="478"/>
    <lineage>
        <taxon>Bacteria</taxon>
        <taxon>Pseudomonadati</taxon>
        <taxon>Pseudomonadota</taxon>
        <taxon>Gammaproteobacteria</taxon>
        <taxon>Moraxellales</taxon>
        <taxon>Moraxellaceae</taxon>
        <taxon>Moraxella</taxon>
    </lineage>
</organism>
<feature type="domain" description="STAS" evidence="6">
    <location>
        <begin position="456"/>
        <end position="569"/>
    </location>
</feature>
<dbReference type="PROSITE" id="PS50801">
    <property type="entry name" value="STAS"/>
    <property type="match status" value="1"/>
</dbReference>
<feature type="transmembrane region" description="Helical" evidence="5">
    <location>
        <begin position="405"/>
        <end position="433"/>
    </location>
</feature>
<dbReference type="SUPFAM" id="SSF52091">
    <property type="entry name" value="SpoIIaa-like"/>
    <property type="match status" value="1"/>
</dbReference>
<feature type="transmembrane region" description="Helical" evidence="5">
    <location>
        <begin position="178"/>
        <end position="199"/>
    </location>
</feature>
<dbReference type="OrthoDB" id="9769739at2"/>
<dbReference type="RefSeq" id="WP_066892241.1">
    <property type="nucleotide sequence ID" value="NZ_LZDN01000004.1"/>
</dbReference>
<evidence type="ECO:0000313" key="8">
    <source>
        <dbReference type="Proteomes" id="UP000092671"/>
    </source>
</evidence>
<dbReference type="GO" id="GO:0055085">
    <property type="term" value="P:transmembrane transport"/>
    <property type="evidence" value="ECO:0007669"/>
    <property type="project" value="InterPro"/>
</dbReference>
<dbReference type="InterPro" id="IPR002645">
    <property type="entry name" value="STAS_dom"/>
</dbReference>
<dbReference type="CDD" id="cd07042">
    <property type="entry name" value="STAS_SulP_like_sulfate_transporter"/>
    <property type="match status" value="1"/>
</dbReference>
<feature type="transmembrane region" description="Helical" evidence="5">
    <location>
        <begin position="42"/>
        <end position="69"/>
    </location>
</feature>
<feature type="transmembrane region" description="Helical" evidence="5">
    <location>
        <begin position="368"/>
        <end position="385"/>
    </location>
</feature>